<evidence type="ECO:0000313" key="1">
    <source>
        <dbReference type="EMBL" id="JAH50571.1"/>
    </source>
</evidence>
<organism evidence="1">
    <name type="scientific">Anguilla anguilla</name>
    <name type="common">European freshwater eel</name>
    <name type="synonym">Muraena anguilla</name>
    <dbReference type="NCBI Taxonomy" id="7936"/>
    <lineage>
        <taxon>Eukaryota</taxon>
        <taxon>Metazoa</taxon>
        <taxon>Chordata</taxon>
        <taxon>Craniata</taxon>
        <taxon>Vertebrata</taxon>
        <taxon>Euteleostomi</taxon>
        <taxon>Actinopterygii</taxon>
        <taxon>Neopterygii</taxon>
        <taxon>Teleostei</taxon>
        <taxon>Anguilliformes</taxon>
        <taxon>Anguillidae</taxon>
        <taxon>Anguilla</taxon>
    </lineage>
</organism>
<dbReference type="AlphaFoldDB" id="A0A0E9TAC8"/>
<reference evidence="1" key="1">
    <citation type="submission" date="2014-11" db="EMBL/GenBank/DDBJ databases">
        <authorList>
            <person name="Amaro Gonzalez C."/>
        </authorList>
    </citation>
    <scope>NUCLEOTIDE SEQUENCE</scope>
</reference>
<dbReference type="PROSITE" id="PS51257">
    <property type="entry name" value="PROKAR_LIPOPROTEIN"/>
    <property type="match status" value="1"/>
</dbReference>
<proteinExistence type="predicted"/>
<reference evidence="1" key="2">
    <citation type="journal article" date="2015" name="Fish Shellfish Immunol.">
        <title>Early steps in the European eel (Anguilla anguilla)-Vibrio vulnificus interaction in the gills: Role of the RtxA13 toxin.</title>
        <authorList>
            <person name="Callol A."/>
            <person name="Pajuelo D."/>
            <person name="Ebbesson L."/>
            <person name="Teles M."/>
            <person name="MacKenzie S."/>
            <person name="Amaro C."/>
        </authorList>
    </citation>
    <scope>NUCLEOTIDE SEQUENCE</scope>
</reference>
<name>A0A0E9TAC8_ANGAN</name>
<protein>
    <submittedName>
        <fullName evidence="1">Uncharacterized protein</fullName>
    </submittedName>
</protein>
<sequence>MTEKGRSGSVLAYGATGSCYALLVSATSGCSSFSSYNIRSKGEVI</sequence>
<accession>A0A0E9TAC8</accession>
<dbReference type="EMBL" id="GBXM01058006">
    <property type="protein sequence ID" value="JAH50571.1"/>
    <property type="molecule type" value="Transcribed_RNA"/>
</dbReference>